<dbReference type="STRING" id="1945521.A1232T_01998"/>
<reference evidence="2 3" key="1">
    <citation type="submission" date="2017-02" db="EMBL/GenBank/DDBJ databases">
        <authorList>
            <person name="Peterson S.W."/>
        </authorList>
    </citation>
    <scope>NUCLEOTIDE SEQUENCE [LARGE SCALE GENOMIC DNA]</scope>
    <source>
        <strain evidence="2">Psychrobacter_piechaudii</strain>
    </source>
</reference>
<accession>A0A1R4GXE2</accession>
<dbReference type="InterPro" id="IPR038717">
    <property type="entry name" value="Tc1-like_DDE_dom"/>
</dbReference>
<evidence type="ECO:0000313" key="3">
    <source>
        <dbReference type="Proteomes" id="UP000188357"/>
    </source>
</evidence>
<feature type="domain" description="Tc1-like transposase DDE" evidence="1">
    <location>
        <begin position="2"/>
        <end position="52"/>
    </location>
</feature>
<evidence type="ECO:0000259" key="1">
    <source>
        <dbReference type="Pfam" id="PF13358"/>
    </source>
</evidence>
<dbReference type="GO" id="GO:0003676">
    <property type="term" value="F:nucleic acid binding"/>
    <property type="evidence" value="ECO:0007669"/>
    <property type="project" value="InterPro"/>
</dbReference>
<dbReference type="Proteomes" id="UP000188357">
    <property type="component" value="Unassembled WGS sequence"/>
</dbReference>
<gene>
    <name evidence="2" type="ORF">A1232T_01998</name>
</gene>
<dbReference type="AlphaFoldDB" id="A0A1R4GXE2"/>
<organism evidence="2 3">
    <name type="scientific">Psychrobacter piechaudii</name>
    <dbReference type="NCBI Taxonomy" id="1945521"/>
    <lineage>
        <taxon>Bacteria</taxon>
        <taxon>Pseudomonadati</taxon>
        <taxon>Pseudomonadota</taxon>
        <taxon>Gammaproteobacteria</taxon>
        <taxon>Moraxellales</taxon>
        <taxon>Moraxellaceae</taxon>
        <taxon>Psychrobacter</taxon>
    </lineage>
</organism>
<keyword evidence="3" id="KW-1185">Reference proteome</keyword>
<dbReference type="Gene3D" id="3.30.420.10">
    <property type="entry name" value="Ribonuclease H-like superfamily/Ribonuclease H"/>
    <property type="match status" value="1"/>
</dbReference>
<dbReference type="InterPro" id="IPR036397">
    <property type="entry name" value="RNaseH_sf"/>
</dbReference>
<evidence type="ECO:0000313" key="2">
    <source>
        <dbReference type="EMBL" id="SJM72804.1"/>
    </source>
</evidence>
<protein>
    <recommendedName>
        <fullName evidence="1">Tc1-like transposase DDE domain-containing protein</fullName>
    </recommendedName>
</protein>
<sequence length="52" mass="5812">MEEISKAVLEGPHAVVVMDGALWHQPSLDQDNVTMLKLPPYSPELNPAEQVW</sequence>
<dbReference type="Pfam" id="PF13358">
    <property type="entry name" value="DDE_3"/>
    <property type="match status" value="1"/>
</dbReference>
<dbReference type="RefSeq" id="WP_425271962.1">
    <property type="nucleotide sequence ID" value="NZ_FUGE01000207.1"/>
</dbReference>
<name>A0A1R4GXE2_9GAMM</name>
<dbReference type="EMBL" id="FUGE01000207">
    <property type="protein sequence ID" value="SJM72804.1"/>
    <property type="molecule type" value="Genomic_DNA"/>
</dbReference>
<proteinExistence type="predicted"/>